<dbReference type="Pfam" id="PF00425">
    <property type="entry name" value="Chorismate_bind"/>
    <property type="match status" value="1"/>
</dbReference>
<dbReference type="InterPro" id="IPR019999">
    <property type="entry name" value="Anth_synth_I-like"/>
</dbReference>
<evidence type="ECO:0000256" key="2">
    <source>
        <dbReference type="ARBA" id="ARBA00011575"/>
    </source>
</evidence>
<comment type="subunit">
    <text evidence="2">Heterotetramer consisting of two non-identical subunits: a beta subunit (TrpG) and a large alpha subunit (TrpE).</text>
</comment>
<dbReference type="GO" id="GO:0000162">
    <property type="term" value="P:L-tryptophan biosynthetic process"/>
    <property type="evidence" value="ECO:0007669"/>
    <property type="project" value="TreeGrafter"/>
</dbReference>
<feature type="domain" description="Anthranilate synthase component I N-terminal" evidence="10">
    <location>
        <begin position="26"/>
        <end position="167"/>
    </location>
</feature>
<protein>
    <recommendedName>
        <fullName evidence="3">Anthranilate synthase component 1</fullName>
    </recommendedName>
</protein>
<dbReference type="PANTHER" id="PTHR11236">
    <property type="entry name" value="AMINOBENZOATE/ANTHRANILATE SYNTHASE"/>
    <property type="match status" value="1"/>
</dbReference>
<sequence>MMTFNQLKKNAQNYPAIPITLQFHVDSFDPIAITQAFDQPESPCFLLTGQPKKSEDGYTFIGLNPVKTFTYRDGIMTISDNHGNVSHGTVALKTVINQTLQTSRTPRLPELPPFVGGLVGYFSYDYAKYATTANLPNVQNPMNLDDADLLLIDQVIAYNHSTQTVTLSKVIASADLSAAYDLVMTDLKKLKTQVLSVTDRRQFPDFSMSSLTSQFSLQEFTEKVAETQKHIVDGDIFQLILSNPQQATMTGSLFTVAPTLFRESPSPYQFYFRHGDFETIGASPETLITKRDQTLFSYPLAGTRRRGKDQREDDQFAYELQHSAKELSEHNMLIDLGRNDLGSISKFGTVNVTAYRRLLKFANVMHLGSVIESTAKKDVSAIDIINAVLPAGTLSGAPKISAMQIIGQLENRKRGVYGGCLGYLGFDGDLDLCIGIRLAYRKGKHLVVHSGAGIVADSVAKYEYQEFNNKASSVVNALKETAMKGSVKDALSY</sequence>
<dbReference type="PRINTS" id="PR00095">
    <property type="entry name" value="ANTSNTHASEI"/>
</dbReference>
<proteinExistence type="predicted"/>
<dbReference type="Proteomes" id="UP000052013">
    <property type="component" value="Unassembled WGS sequence"/>
</dbReference>
<accession>A0A0R1SPA5</accession>
<dbReference type="Pfam" id="PF04715">
    <property type="entry name" value="Anth_synt_I_N"/>
    <property type="match status" value="1"/>
</dbReference>
<dbReference type="InterPro" id="IPR015890">
    <property type="entry name" value="Chorismate_C"/>
</dbReference>
<dbReference type="InterPro" id="IPR005801">
    <property type="entry name" value="ADC_synthase"/>
</dbReference>
<evidence type="ECO:0000256" key="6">
    <source>
        <dbReference type="ARBA" id="ARBA00023239"/>
    </source>
</evidence>
<evidence type="ECO:0000259" key="10">
    <source>
        <dbReference type="Pfam" id="PF04715"/>
    </source>
</evidence>
<dbReference type="EMBL" id="AZEY01000007">
    <property type="protein sequence ID" value="KRL69540.1"/>
    <property type="molecule type" value="Genomic_DNA"/>
</dbReference>
<evidence type="ECO:0000256" key="5">
    <source>
        <dbReference type="ARBA" id="ARBA00022842"/>
    </source>
</evidence>
<evidence type="ECO:0000256" key="8">
    <source>
        <dbReference type="ARBA" id="ARBA00047683"/>
    </source>
</evidence>
<comment type="function">
    <text evidence="7">Part of a heterotetrameric complex that catalyzes the two-step biosynthesis of anthranilate, an intermediate in the biosynthesis of L-tryptophan. In the first step, the glutamine-binding beta subunit (TrpG) of anthranilate synthase (AS) provides the glutamine amidotransferase activity which generates ammonia as a substrate that, along with chorismate, is used in the second step, catalyzed by the large alpha subunit of AS (TrpE) to produce anthranilate. In the absence of TrpG, TrpE can synthesize anthranilate directly from chorismate and high concentrations of ammonia.</text>
</comment>
<dbReference type="Gene3D" id="3.60.120.10">
    <property type="entry name" value="Anthranilate synthase"/>
    <property type="match status" value="1"/>
</dbReference>
<dbReference type="GO" id="GO:0004049">
    <property type="term" value="F:anthranilate synthase activity"/>
    <property type="evidence" value="ECO:0007669"/>
    <property type="project" value="UniProtKB-EC"/>
</dbReference>
<gene>
    <name evidence="11" type="ORF">FC85_GL000421</name>
</gene>
<evidence type="ECO:0000256" key="3">
    <source>
        <dbReference type="ARBA" id="ARBA00020653"/>
    </source>
</evidence>
<comment type="catalytic activity">
    <reaction evidence="8">
        <text>chorismate + L-glutamine = anthranilate + pyruvate + L-glutamate + H(+)</text>
        <dbReference type="Rhea" id="RHEA:21732"/>
        <dbReference type="ChEBI" id="CHEBI:15361"/>
        <dbReference type="ChEBI" id="CHEBI:15378"/>
        <dbReference type="ChEBI" id="CHEBI:16567"/>
        <dbReference type="ChEBI" id="CHEBI:29748"/>
        <dbReference type="ChEBI" id="CHEBI:29985"/>
        <dbReference type="ChEBI" id="CHEBI:58359"/>
        <dbReference type="EC" id="4.1.3.27"/>
    </reaction>
</comment>
<organism evidence="11 12">
    <name type="scientific">Lentilactobacillus diolivorans DSM 14421</name>
    <dbReference type="NCBI Taxonomy" id="1423739"/>
    <lineage>
        <taxon>Bacteria</taxon>
        <taxon>Bacillati</taxon>
        <taxon>Bacillota</taxon>
        <taxon>Bacilli</taxon>
        <taxon>Lactobacillales</taxon>
        <taxon>Lactobacillaceae</taxon>
        <taxon>Lentilactobacillus</taxon>
    </lineage>
</organism>
<dbReference type="GO" id="GO:0046872">
    <property type="term" value="F:metal ion binding"/>
    <property type="evidence" value="ECO:0007669"/>
    <property type="project" value="UniProtKB-KW"/>
</dbReference>
<comment type="cofactor">
    <cofactor evidence="1">
        <name>Mg(2+)</name>
        <dbReference type="ChEBI" id="CHEBI:18420"/>
    </cofactor>
</comment>
<dbReference type="SUPFAM" id="SSF56322">
    <property type="entry name" value="ADC synthase"/>
    <property type="match status" value="1"/>
</dbReference>
<name>A0A0R1SPA5_9LACO</name>
<dbReference type="AlphaFoldDB" id="A0A0R1SPA5"/>
<keyword evidence="4" id="KW-0479">Metal-binding</keyword>
<reference evidence="11 12" key="1">
    <citation type="journal article" date="2015" name="Genome Announc.">
        <title>Expanding the biotechnology potential of lactobacilli through comparative genomics of 213 strains and associated genera.</title>
        <authorList>
            <person name="Sun Z."/>
            <person name="Harris H.M."/>
            <person name="McCann A."/>
            <person name="Guo C."/>
            <person name="Argimon S."/>
            <person name="Zhang W."/>
            <person name="Yang X."/>
            <person name="Jeffery I.B."/>
            <person name="Cooney J.C."/>
            <person name="Kagawa T.F."/>
            <person name="Liu W."/>
            <person name="Song Y."/>
            <person name="Salvetti E."/>
            <person name="Wrobel A."/>
            <person name="Rasinkangas P."/>
            <person name="Parkhill J."/>
            <person name="Rea M.C."/>
            <person name="O'Sullivan O."/>
            <person name="Ritari J."/>
            <person name="Douillard F.P."/>
            <person name="Paul Ross R."/>
            <person name="Yang R."/>
            <person name="Briner A.E."/>
            <person name="Felis G.E."/>
            <person name="de Vos W.M."/>
            <person name="Barrangou R."/>
            <person name="Klaenhammer T.R."/>
            <person name="Caufield P.W."/>
            <person name="Cui Y."/>
            <person name="Zhang H."/>
            <person name="O'Toole P.W."/>
        </authorList>
    </citation>
    <scope>NUCLEOTIDE SEQUENCE [LARGE SCALE GENOMIC DNA]</scope>
    <source>
        <strain evidence="11 12">DSM 14421</strain>
    </source>
</reference>
<evidence type="ECO:0000256" key="7">
    <source>
        <dbReference type="ARBA" id="ARBA00025634"/>
    </source>
</evidence>
<dbReference type="InterPro" id="IPR006805">
    <property type="entry name" value="Anth_synth_I_N"/>
</dbReference>
<dbReference type="PATRIC" id="fig|1423739.3.peg.441"/>
<keyword evidence="5" id="KW-0460">Magnesium</keyword>
<dbReference type="STRING" id="1423739.FC85_GL000421"/>
<feature type="domain" description="Chorismate-utilising enzyme C-terminal" evidence="9">
    <location>
        <begin position="218"/>
        <end position="470"/>
    </location>
</feature>
<evidence type="ECO:0000313" key="12">
    <source>
        <dbReference type="Proteomes" id="UP000052013"/>
    </source>
</evidence>
<comment type="caution">
    <text evidence="11">The sequence shown here is derived from an EMBL/GenBank/DDBJ whole genome shotgun (WGS) entry which is preliminary data.</text>
</comment>
<keyword evidence="6" id="KW-0456">Lyase</keyword>
<evidence type="ECO:0000259" key="9">
    <source>
        <dbReference type="Pfam" id="PF00425"/>
    </source>
</evidence>
<evidence type="ECO:0000256" key="1">
    <source>
        <dbReference type="ARBA" id="ARBA00001946"/>
    </source>
</evidence>
<dbReference type="PANTHER" id="PTHR11236:SF48">
    <property type="entry name" value="ISOCHORISMATE SYNTHASE MENF"/>
    <property type="match status" value="1"/>
</dbReference>
<evidence type="ECO:0000256" key="4">
    <source>
        <dbReference type="ARBA" id="ARBA00022723"/>
    </source>
</evidence>
<evidence type="ECO:0000313" key="11">
    <source>
        <dbReference type="EMBL" id="KRL69540.1"/>
    </source>
</evidence>